<evidence type="ECO:0000256" key="1">
    <source>
        <dbReference type="ARBA" id="ARBA00022729"/>
    </source>
</evidence>
<dbReference type="PANTHER" id="PTHR43739">
    <property type="entry name" value="XYLOGLUCANASE (EUROFUNG)"/>
    <property type="match status" value="1"/>
</dbReference>
<keyword evidence="4" id="KW-0326">Glycosidase</keyword>
<reference evidence="7" key="1">
    <citation type="submission" date="2018-06" db="EMBL/GenBank/DDBJ databases">
        <authorList>
            <person name="Zhirakovskaya E."/>
        </authorList>
    </citation>
    <scope>NUCLEOTIDE SEQUENCE</scope>
</reference>
<evidence type="ECO:0000256" key="6">
    <source>
        <dbReference type="ARBA" id="ARBA00037986"/>
    </source>
</evidence>
<name>A0A3B0UBX4_9ZZZZ</name>
<evidence type="ECO:0000313" key="7">
    <source>
        <dbReference type="EMBL" id="VAW22827.1"/>
    </source>
</evidence>
<evidence type="ECO:0008006" key="8">
    <source>
        <dbReference type="Google" id="ProtNLM"/>
    </source>
</evidence>
<dbReference type="GO" id="GO:0000272">
    <property type="term" value="P:polysaccharide catabolic process"/>
    <property type="evidence" value="ECO:0007669"/>
    <property type="project" value="UniProtKB-KW"/>
</dbReference>
<dbReference type="PANTHER" id="PTHR43739:SF2">
    <property type="entry name" value="OLIGOXYLOGLUCAN-REDUCING END-SPECIFIC XYLOGLUCANASE-RELATED"/>
    <property type="match status" value="1"/>
</dbReference>
<keyword evidence="5" id="KW-0624">Polysaccharide degradation</keyword>
<evidence type="ECO:0000256" key="2">
    <source>
        <dbReference type="ARBA" id="ARBA00022801"/>
    </source>
</evidence>
<dbReference type="GO" id="GO:0016798">
    <property type="term" value="F:hydrolase activity, acting on glycosyl bonds"/>
    <property type="evidence" value="ECO:0007669"/>
    <property type="project" value="UniProtKB-KW"/>
</dbReference>
<dbReference type="InterPro" id="IPR015943">
    <property type="entry name" value="WD40/YVTN_repeat-like_dom_sf"/>
</dbReference>
<gene>
    <name evidence="7" type="ORF">MNBD_BACTEROID01-1947</name>
</gene>
<dbReference type="InterPro" id="IPR052025">
    <property type="entry name" value="Xyloglucanase_GH74"/>
</dbReference>
<dbReference type="SUPFAM" id="SSF110296">
    <property type="entry name" value="Oligoxyloglucan reducing end-specific cellobiohydrolase"/>
    <property type="match status" value="1"/>
</dbReference>
<comment type="similarity">
    <text evidence="6">Belongs to the glycosyl hydrolase 74 family.</text>
</comment>
<sequence length="874" mass="97448">MQKLIILTMFLLVCASSIRAQNLKELLSDKKKTFKEIEYELNKNEEYLKKASEKERKMYERWRWFWNSRVDSSGSFEKYNVEMNKYFNQIYPDGVVKNEPMLKSASTLSWSCLGPSTRPSGSNDQIGRGRLKCIWVDPVNFNHILVGANSGGLWKTTNGGINWNCLTNNTMTGGVFDIAVNPNNNNNIYIVTGLKLLPRGTIGMSGNYSLGIFKSTNGGSSWAKLNITTSADEYFDRILIHPTNSAILYALSNFKVYKSTNAGSSWSTTSLTLASDEELRDMVFKPNEPNTIYVSGKNAIYRTTDAASSWTDLSANMNGPFTNSLFVIAVNPNDNDDLYALYCDLDYTGYYLNRPNKVEKTNNGGSTWQVINSDLLSGVPWAIKISLSPNGDIYAGGVNLKKSTNDGATFSPVMNSSIHVDFMDITFPDPDDNDLIYLNNDGGVYMDDDGGASWTRITGDLATNEFYSIAITEQNPEIMVGGTHDCGTYYRDNSGVYTHQWPGGDGGTSLVDHSNPSTFYFTANTTLFRTENGTKTSIGSMPFLDAPLCMDPTNSNILYKHKWQTGNPPVHLKKSTNKGSSWTTIDQAWDHVREIVICDSNTDYMYYSMWDPWADSEIRRTVDGGANWDYVDYTDISSIRQIAPINSIYVHPFNPKKVWIVFGGFEEDDKIFYSKDGGDNWTNITGSNLPNIPIQCFEYDFLNQTMFVGTDVGIYYREMDDNDWTYSSGFPRAIVSSLNLNKLSGDLVVSTYGRGVWRANLGEGYCYDSTPLNINSNTTWSTDNEVCSDVNVNSGYTLKVTADIVMSFKSVITIKSGGTLKIDGGKIKNGSIVAEDGGELIIKNNGRVKLNNTILEVENGATMDFPYGEIDIKQ</sequence>
<dbReference type="GO" id="GO:0010411">
    <property type="term" value="P:xyloglucan metabolic process"/>
    <property type="evidence" value="ECO:0007669"/>
    <property type="project" value="TreeGrafter"/>
</dbReference>
<evidence type="ECO:0000256" key="4">
    <source>
        <dbReference type="ARBA" id="ARBA00023295"/>
    </source>
</evidence>
<evidence type="ECO:0000256" key="5">
    <source>
        <dbReference type="ARBA" id="ARBA00023326"/>
    </source>
</evidence>
<keyword evidence="1" id="KW-0732">Signal</keyword>
<protein>
    <recommendedName>
        <fullName evidence="8">Glycosyl hydrolase, BNR repeat</fullName>
    </recommendedName>
</protein>
<organism evidence="7">
    <name type="scientific">hydrothermal vent metagenome</name>
    <dbReference type="NCBI Taxonomy" id="652676"/>
    <lineage>
        <taxon>unclassified sequences</taxon>
        <taxon>metagenomes</taxon>
        <taxon>ecological metagenomes</taxon>
    </lineage>
</organism>
<keyword evidence="3" id="KW-0119">Carbohydrate metabolism</keyword>
<proteinExistence type="inferred from homology"/>
<dbReference type="SUPFAM" id="SSF50939">
    <property type="entry name" value="Sialidases"/>
    <property type="match status" value="1"/>
</dbReference>
<evidence type="ECO:0000256" key="3">
    <source>
        <dbReference type="ARBA" id="ARBA00023277"/>
    </source>
</evidence>
<dbReference type="InterPro" id="IPR036278">
    <property type="entry name" value="Sialidase_sf"/>
</dbReference>
<dbReference type="Gene3D" id="2.130.10.10">
    <property type="entry name" value="YVTN repeat-like/Quinoprotein amine dehydrogenase"/>
    <property type="match status" value="4"/>
</dbReference>
<dbReference type="EMBL" id="UOEP01000179">
    <property type="protein sequence ID" value="VAW22827.1"/>
    <property type="molecule type" value="Genomic_DNA"/>
</dbReference>
<dbReference type="AlphaFoldDB" id="A0A3B0UBX4"/>
<accession>A0A3B0UBX4</accession>
<keyword evidence="2" id="KW-0378">Hydrolase</keyword>